<dbReference type="RefSeq" id="WP_320421464.1">
    <property type="nucleotide sequence ID" value="NZ_JAXCLA010000001.1"/>
</dbReference>
<evidence type="ECO:0000259" key="2">
    <source>
        <dbReference type="Pfam" id="PF07589"/>
    </source>
</evidence>
<evidence type="ECO:0000313" key="3">
    <source>
        <dbReference type="EMBL" id="MDY0743566.1"/>
    </source>
</evidence>
<dbReference type="EMBL" id="JAXCLA010000001">
    <property type="protein sequence ID" value="MDY0743566.1"/>
    <property type="molecule type" value="Genomic_DNA"/>
</dbReference>
<dbReference type="Pfam" id="PF07589">
    <property type="entry name" value="PEP-CTERM"/>
    <property type="match status" value="1"/>
</dbReference>
<feature type="chain" id="PRO_5045844094" evidence="1">
    <location>
        <begin position="24"/>
        <end position="167"/>
    </location>
</feature>
<protein>
    <submittedName>
        <fullName evidence="3">FxDxF family PEP-CTERM protein</fullName>
    </submittedName>
</protein>
<reference evidence="3 4" key="1">
    <citation type="submission" date="2023-11" db="EMBL/GenBank/DDBJ databases">
        <title>Paucibacter sp. nov., isolated from fresh soil in Korea.</title>
        <authorList>
            <person name="Le N.T.T."/>
        </authorList>
    </citation>
    <scope>NUCLEOTIDE SEQUENCE [LARGE SCALE GENOMIC DNA]</scope>
    <source>
        <strain evidence="3 4">R3-3</strain>
    </source>
</reference>
<evidence type="ECO:0000256" key="1">
    <source>
        <dbReference type="SAM" id="SignalP"/>
    </source>
</evidence>
<organism evidence="3 4">
    <name type="scientific">Roseateles agri</name>
    <dbReference type="NCBI Taxonomy" id="3098619"/>
    <lineage>
        <taxon>Bacteria</taxon>
        <taxon>Pseudomonadati</taxon>
        <taxon>Pseudomonadota</taxon>
        <taxon>Betaproteobacteria</taxon>
        <taxon>Burkholderiales</taxon>
        <taxon>Sphaerotilaceae</taxon>
        <taxon>Roseateles</taxon>
    </lineage>
</organism>
<proteinExistence type="predicted"/>
<dbReference type="NCBIfam" id="TIGR02595">
    <property type="entry name" value="PEP_CTERM"/>
    <property type="match status" value="1"/>
</dbReference>
<name>A0ABU5DCQ1_9BURK</name>
<sequence>MKQKLIVAAAAAAAALIAGAAHADQIGPVTVGSSFTDVIIGTIHVASTSDVVGSLFALDSASVSIGGQTMSFSLQSVVFSGASVGSLVDSDPSAAGFSFTNVSAGDYVLTATGYLTGSAQISGTGFLGANYTATPAAAVPEPQSYALLAVGLGLVGWIARRRGTRAI</sequence>
<comment type="caution">
    <text evidence="3">The sequence shown here is derived from an EMBL/GenBank/DDBJ whole genome shotgun (WGS) entry which is preliminary data.</text>
</comment>
<gene>
    <name evidence="3" type="ORF">SNE35_03575</name>
</gene>
<feature type="signal peptide" evidence="1">
    <location>
        <begin position="1"/>
        <end position="23"/>
    </location>
</feature>
<keyword evidence="1" id="KW-0732">Signal</keyword>
<dbReference type="NCBIfam" id="NF038126">
    <property type="entry name" value="PEP_CTERM_FxDxF"/>
    <property type="match status" value="1"/>
</dbReference>
<evidence type="ECO:0000313" key="4">
    <source>
        <dbReference type="Proteomes" id="UP001285263"/>
    </source>
</evidence>
<feature type="domain" description="Ice-binding protein C-terminal" evidence="2">
    <location>
        <begin position="138"/>
        <end position="162"/>
    </location>
</feature>
<accession>A0ABU5DCQ1</accession>
<dbReference type="Proteomes" id="UP001285263">
    <property type="component" value="Unassembled WGS sequence"/>
</dbReference>
<dbReference type="InterPro" id="IPR013424">
    <property type="entry name" value="Ice-binding_C"/>
</dbReference>
<keyword evidence="4" id="KW-1185">Reference proteome</keyword>